<feature type="compositionally biased region" description="Acidic residues" evidence="2">
    <location>
        <begin position="262"/>
        <end position="273"/>
    </location>
</feature>
<dbReference type="Proteomes" id="UP000028045">
    <property type="component" value="Unassembled WGS sequence"/>
</dbReference>
<dbReference type="AlphaFoldDB" id="A0A084AMH9"/>
<feature type="transmembrane region" description="Helical" evidence="3">
    <location>
        <begin position="34"/>
        <end position="57"/>
    </location>
</feature>
<protein>
    <submittedName>
        <fullName evidence="7">Uncharacterized protein</fullName>
    </submittedName>
</protein>
<organism evidence="7 8">
    <name type="scientific">Stachybotrys chartarum (strain CBS 109288 / IBT 7711)</name>
    <name type="common">Toxic black mold</name>
    <name type="synonym">Stilbospora chartarum</name>
    <dbReference type="NCBI Taxonomy" id="1280523"/>
    <lineage>
        <taxon>Eukaryota</taxon>
        <taxon>Fungi</taxon>
        <taxon>Dikarya</taxon>
        <taxon>Ascomycota</taxon>
        <taxon>Pezizomycotina</taxon>
        <taxon>Sordariomycetes</taxon>
        <taxon>Hypocreomycetidae</taxon>
        <taxon>Hypocreales</taxon>
        <taxon>Stachybotryaceae</taxon>
        <taxon>Stachybotrys</taxon>
    </lineage>
</organism>
<keyword evidence="3" id="KW-0812">Transmembrane</keyword>
<dbReference type="InterPro" id="IPR007365">
    <property type="entry name" value="TFR-like_dimer_dom"/>
</dbReference>
<dbReference type="FunFam" id="3.40.630.10:FF:000101">
    <property type="entry name" value="N-acetylated alpha-linked acidic dipeptidase like 1"/>
    <property type="match status" value="1"/>
</dbReference>
<evidence type="ECO:0000313" key="8">
    <source>
        <dbReference type="Proteomes" id="UP000028045"/>
    </source>
</evidence>
<evidence type="ECO:0000256" key="3">
    <source>
        <dbReference type="SAM" id="Phobius"/>
    </source>
</evidence>
<accession>A0A084AMH9</accession>
<dbReference type="CDD" id="cd08022">
    <property type="entry name" value="M28_PSMA_like"/>
    <property type="match status" value="1"/>
</dbReference>
<name>A0A084AMH9_STACB</name>
<dbReference type="CDD" id="cd02121">
    <property type="entry name" value="PA_GCPII_like"/>
    <property type="match status" value="1"/>
</dbReference>
<keyword evidence="3" id="KW-1133">Transmembrane helix</keyword>
<dbReference type="PANTHER" id="PTHR10404">
    <property type="entry name" value="N-ACETYLATED-ALPHA-LINKED ACIDIC DIPEPTIDASE"/>
    <property type="match status" value="1"/>
</dbReference>
<dbReference type="HOGENOM" id="CLU_005688_2_0_1"/>
<feature type="domain" description="PA" evidence="4">
    <location>
        <begin position="203"/>
        <end position="281"/>
    </location>
</feature>
<comment type="similarity">
    <text evidence="1">Belongs to the peptidase M28 family. M28B subfamily.</text>
</comment>
<dbReference type="Pfam" id="PF02225">
    <property type="entry name" value="PA"/>
    <property type="match status" value="1"/>
</dbReference>
<sequence length="797" mass="87171">MVHEKMATESSPLLQTVPVGSPRRRYPHQTARRVATAACSCLLLVGFASFAISVFLIRPHHVPHGGSHGHYSLSHNRKGGLKHEELLDILLETPSSEKAEEWSRYYTAGPHLAGTNLSQAEWTRQKWEDWGVPSLIVPYETYLNYPRDHSLSLLEKSGDGDAASWKVAFNASLTEDVLDEDPTSGLADRIPTFHGYSASGNVTGSFVFVNYGTYHDYDDLVEAGVSLKGKIAIAKYGGIFRGLKVKRAQELGMIGVVLYSDPGDDGEVTEENGYEQYPDGPARNPSSVQRGSVQFLSVRPGDPTTPGYPSKPGAPRAPVNDATPSIPSIPISYTDAIPILKALNGHGPNVDKFNKYWNRNLGLAYKGVEYNIGPSPDNVVLNLYNDQEYVITPQWDVVGIVNGTNPHEVIVVGNHRDAWIAGGAGDPNSGSAVINEAIRSVGKALEAGWKPYRTIVFASWDGEEYGLIGSTEWVEEYIGWVSKTNVAYVNVDVGVRGPDFSVSAAPLLNNLIRGVVNSVQSPNQTIPGQTVGDLWDGKIATMGSGSDFTAFQDYAGVPSIDMGFGADRTSPVYHYHSNYDSFHWMTEFGDPGFAYHKTMSQILALTVAELAESVVIPFSAAEYVNALTSYLDQVEERLVPAEPTSEEAIFAVRGSLLPGEVTGSADAFRESLKTIRYSLNELLVKAVELDNKAAWVKETLQEGIPWWNIVKRAKLGFIIAKVNKAYQFLERGFLYEGGLDGRSWYKHIIFAPGLWTGYSGAVYPGLMESIDAKDFTNGLKWAGIIERSVVDVKESLS</sequence>
<dbReference type="SUPFAM" id="SSF52025">
    <property type="entry name" value="PA domain"/>
    <property type="match status" value="1"/>
</dbReference>
<dbReference type="InterPro" id="IPR007484">
    <property type="entry name" value="Peptidase_M28"/>
</dbReference>
<evidence type="ECO:0000313" key="7">
    <source>
        <dbReference type="EMBL" id="KEY66508.1"/>
    </source>
</evidence>
<dbReference type="SUPFAM" id="SSF47672">
    <property type="entry name" value="Transferrin receptor-like dimerisation domain"/>
    <property type="match status" value="1"/>
</dbReference>
<dbReference type="InterPro" id="IPR036757">
    <property type="entry name" value="TFR-like_dimer_dom_sf"/>
</dbReference>
<proteinExistence type="inferred from homology"/>
<dbReference type="InterPro" id="IPR046450">
    <property type="entry name" value="PA_dom_sf"/>
</dbReference>
<dbReference type="Gene3D" id="1.20.930.40">
    <property type="entry name" value="Transferrin receptor-like, dimerisation domain"/>
    <property type="match status" value="1"/>
</dbReference>
<dbReference type="OrthoDB" id="5841748at2759"/>
<feature type="compositionally biased region" description="Polar residues" evidence="2">
    <location>
        <begin position="284"/>
        <end position="295"/>
    </location>
</feature>
<dbReference type="PANTHER" id="PTHR10404:SF46">
    <property type="entry name" value="VACUOLAR PROTEIN SORTING-ASSOCIATED PROTEIN 70"/>
    <property type="match status" value="1"/>
</dbReference>
<evidence type="ECO:0000259" key="4">
    <source>
        <dbReference type="Pfam" id="PF02225"/>
    </source>
</evidence>
<feature type="region of interest" description="Disordered" evidence="2">
    <location>
        <begin position="262"/>
        <end position="321"/>
    </location>
</feature>
<feature type="domain" description="Transferrin receptor-like dimerisation" evidence="5">
    <location>
        <begin position="671"/>
        <end position="796"/>
    </location>
</feature>
<dbReference type="Pfam" id="PF04389">
    <property type="entry name" value="Peptidase_M28"/>
    <property type="match status" value="1"/>
</dbReference>
<evidence type="ECO:0000256" key="2">
    <source>
        <dbReference type="SAM" id="MobiDB-lite"/>
    </source>
</evidence>
<keyword evidence="3" id="KW-0472">Membrane</keyword>
<evidence type="ECO:0000259" key="5">
    <source>
        <dbReference type="Pfam" id="PF04253"/>
    </source>
</evidence>
<evidence type="ECO:0000256" key="1">
    <source>
        <dbReference type="ARBA" id="ARBA00005634"/>
    </source>
</evidence>
<feature type="domain" description="Peptidase M28" evidence="6">
    <location>
        <begin position="397"/>
        <end position="582"/>
    </location>
</feature>
<dbReference type="Gene3D" id="3.40.630.10">
    <property type="entry name" value="Zn peptidases"/>
    <property type="match status" value="1"/>
</dbReference>
<dbReference type="InterPro" id="IPR003137">
    <property type="entry name" value="PA_domain"/>
</dbReference>
<dbReference type="EMBL" id="KL648657">
    <property type="protein sequence ID" value="KEY66508.1"/>
    <property type="molecule type" value="Genomic_DNA"/>
</dbReference>
<evidence type="ECO:0000259" key="6">
    <source>
        <dbReference type="Pfam" id="PF04389"/>
    </source>
</evidence>
<dbReference type="SUPFAM" id="SSF53187">
    <property type="entry name" value="Zn-dependent exopeptidases"/>
    <property type="match status" value="1"/>
</dbReference>
<dbReference type="Gene3D" id="3.50.30.30">
    <property type="match status" value="1"/>
</dbReference>
<feature type="region of interest" description="Disordered" evidence="2">
    <location>
        <begin position="1"/>
        <end position="25"/>
    </location>
</feature>
<gene>
    <name evidence="7" type="ORF">S7711_04835</name>
</gene>
<keyword evidence="8" id="KW-1185">Reference proteome</keyword>
<dbReference type="FunFam" id="3.50.30.30:FF:000008">
    <property type="entry name" value="Glutamate carboxypeptidase 2"/>
    <property type="match status" value="1"/>
</dbReference>
<dbReference type="GO" id="GO:0004180">
    <property type="term" value="F:carboxypeptidase activity"/>
    <property type="evidence" value="ECO:0007669"/>
    <property type="project" value="TreeGrafter"/>
</dbReference>
<reference evidence="7 8" key="1">
    <citation type="journal article" date="2014" name="BMC Genomics">
        <title>Comparative genome sequencing reveals chemotype-specific gene clusters in the toxigenic black mold Stachybotrys.</title>
        <authorList>
            <person name="Semeiks J."/>
            <person name="Borek D."/>
            <person name="Otwinowski Z."/>
            <person name="Grishin N.V."/>
        </authorList>
    </citation>
    <scope>NUCLEOTIDE SEQUENCE [LARGE SCALE GENOMIC DNA]</scope>
    <source>
        <strain evidence="8">CBS 109288 / IBT 7711</strain>
    </source>
</reference>
<dbReference type="Pfam" id="PF04253">
    <property type="entry name" value="TFR_dimer"/>
    <property type="match status" value="1"/>
</dbReference>
<dbReference type="InterPro" id="IPR039373">
    <property type="entry name" value="Peptidase_M28B"/>
</dbReference>